<name>A0A1Z5ISC9_9LACO</name>
<evidence type="ECO:0000313" key="1">
    <source>
        <dbReference type="EMBL" id="GAX04576.1"/>
    </source>
</evidence>
<dbReference type="AlphaFoldDB" id="A0A1Z5ISC9"/>
<protein>
    <submittedName>
        <fullName evidence="1">Uncharacterized protein</fullName>
    </submittedName>
</protein>
<reference evidence="1 2" key="1">
    <citation type="submission" date="2015-11" db="EMBL/GenBank/DDBJ databases">
        <title>Draft genome sequences of new species of the genus Lactobacillus isolated from orchardgrass silage.</title>
        <authorList>
            <person name="Tohno M."/>
            <person name="Tanizawa Y."/>
            <person name="Arita M."/>
        </authorList>
    </citation>
    <scope>NUCLEOTIDE SEQUENCE [LARGE SCALE GENOMIC DNA]</scope>
    <source>
        <strain evidence="1 2">IWT140</strain>
    </source>
</reference>
<dbReference type="EMBL" id="BCMH01000023">
    <property type="protein sequence ID" value="GAX04576.1"/>
    <property type="molecule type" value="Genomic_DNA"/>
</dbReference>
<accession>A0A1Z5ISC9</accession>
<evidence type="ECO:0000313" key="2">
    <source>
        <dbReference type="Proteomes" id="UP000198430"/>
    </source>
</evidence>
<organism evidence="1 2">
    <name type="scientific">Secundilactobacillus pentosiphilus</name>
    <dbReference type="NCBI Taxonomy" id="1714682"/>
    <lineage>
        <taxon>Bacteria</taxon>
        <taxon>Bacillati</taxon>
        <taxon>Bacillota</taxon>
        <taxon>Bacilli</taxon>
        <taxon>Lactobacillales</taxon>
        <taxon>Lactobacillaceae</taxon>
        <taxon>Secundilactobacillus</taxon>
    </lineage>
</organism>
<proteinExistence type="predicted"/>
<keyword evidence="2" id="KW-1185">Reference proteome</keyword>
<sequence length="140" mass="17051">MTNKLNRKEVIKMSPFVLKVHHLEDKYQRNGKVSFMFVPEGEYRKFAEYRKEYFNKQEKLNNQHRNKYTHSKMYSQAIERLFNRIDIKRYTVDEITEMFDLDPILSDHGRYIHEAHTIYDLLRKRGLKAKQSSRSGNYNK</sequence>
<dbReference type="Proteomes" id="UP000198430">
    <property type="component" value="Unassembled WGS sequence"/>
</dbReference>
<dbReference type="RefSeq" id="WP_089089526.1">
    <property type="nucleotide sequence ID" value="NZ_BCMH01000023.1"/>
</dbReference>
<comment type="caution">
    <text evidence="1">The sequence shown here is derived from an EMBL/GenBank/DDBJ whole genome shotgun (WGS) entry which is preliminary data.</text>
</comment>
<gene>
    <name evidence="1" type="ORF">IWT140_02218</name>
</gene>